<feature type="domain" description="Thioredoxin" evidence="4">
    <location>
        <begin position="21"/>
        <end position="212"/>
    </location>
</feature>
<feature type="signal peptide" evidence="3">
    <location>
        <begin position="1"/>
        <end position="31"/>
    </location>
</feature>
<dbReference type="EMBL" id="JAUSWJ010000001">
    <property type="protein sequence ID" value="MDQ0518275.1"/>
    <property type="molecule type" value="Genomic_DNA"/>
</dbReference>
<comment type="function">
    <text evidence="1">May be required for disulfide bond formation in some proteins.</text>
</comment>
<protein>
    <submittedName>
        <fullName evidence="5">Protein-disulfide isomerase</fullName>
    </submittedName>
</protein>
<comment type="similarity">
    <text evidence="2">Belongs to the thioredoxin family. DsbA subfamily.</text>
</comment>
<evidence type="ECO:0000313" key="5">
    <source>
        <dbReference type="EMBL" id="MDQ0518275.1"/>
    </source>
</evidence>
<dbReference type="Gene3D" id="3.40.30.10">
    <property type="entry name" value="Glutaredoxin"/>
    <property type="match status" value="1"/>
</dbReference>
<accession>A0ABU0MBE0</accession>
<evidence type="ECO:0000259" key="4">
    <source>
        <dbReference type="PROSITE" id="PS51352"/>
    </source>
</evidence>
<keyword evidence="5" id="KW-0413">Isomerase</keyword>
<gene>
    <name evidence="5" type="ORF">QO015_003888</name>
</gene>
<dbReference type="GO" id="GO:0016853">
    <property type="term" value="F:isomerase activity"/>
    <property type="evidence" value="ECO:0007669"/>
    <property type="project" value="UniProtKB-KW"/>
</dbReference>
<dbReference type="PROSITE" id="PS51318">
    <property type="entry name" value="TAT"/>
    <property type="match status" value="1"/>
</dbReference>
<organism evidence="5 6">
    <name type="scientific">Kaistia geumhonensis</name>
    <dbReference type="NCBI Taxonomy" id="410839"/>
    <lineage>
        <taxon>Bacteria</taxon>
        <taxon>Pseudomonadati</taxon>
        <taxon>Pseudomonadota</taxon>
        <taxon>Alphaproteobacteria</taxon>
        <taxon>Hyphomicrobiales</taxon>
        <taxon>Kaistiaceae</taxon>
        <taxon>Kaistia</taxon>
    </lineage>
</organism>
<dbReference type="PANTHER" id="PTHR13887">
    <property type="entry name" value="GLUTATHIONE S-TRANSFERASE KAPPA"/>
    <property type="match status" value="1"/>
</dbReference>
<comment type="caution">
    <text evidence="5">The sequence shown here is derived from an EMBL/GenBank/DDBJ whole genome shotgun (WGS) entry which is preliminary data.</text>
</comment>
<keyword evidence="6" id="KW-1185">Reference proteome</keyword>
<sequence length="212" mass="23131">MDLDRRQFLVRLGAGTLAAGAFAMLPAAAFAADEKVDLQKLLEPGPLGDMALGDPKAPHTVVEYASLTCSHCKHFHDTTFKPFKEKYVDTGKVRFILRDFPLDPLATAGFMLAHAAPNNNFFPMVDLLFTQQEKWAFVDDPVSALLDLSKQVGFTQETFELALKNQALLDGVNAVKDRGAKEFGVDATPTFFIDGVKKPGALSLEDLDALLS</sequence>
<dbReference type="InterPro" id="IPR013766">
    <property type="entry name" value="Thioredoxin_domain"/>
</dbReference>
<dbReference type="InterPro" id="IPR006311">
    <property type="entry name" value="TAT_signal"/>
</dbReference>
<dbReference type="PROSITE" id="PS51352">
    <property type="entry name" value="THIOREDOXIN_2"/>
    <property type="match status" value="1"/>
</dbReference>
<dbReference type="SUPFAM" id="SSF52833">
    <property type="entry name" value="Thioredoxin-like"/>
    <property type="match status" value="1"/>
</dbReference>
<evidence type="ECO:0000256" key="3">
    <source>
        <dbReference type="SAM" id="SignalP"/>
    </source>
</evidence>
<feature type="chain" id="PRO_5046077977" evidence="3">
    <location>
        <begin position="32"/>
        <end position="212"/>
    </location>
</feature>
<dbReference type="InterPro" id="IPR036249">
    <property type="entry name" value="Thioredoxin-like_sf"/>
</dbReference>
<proteinExistence type="inferred from homology"/>
<name>A0ABU0MBE0_9HYPH</name>
<dbReference type="Proteomes" id="UP001223743">
    <property type="component" value="Unassembled WGS sequence"/>
</dbReference>
<dbReference type="RefSeq" id="WP_266283731.1">
    <property type="nucleotide sequence ID" value="NZ_JAPKNF010000003.1"/>
</dbReference>
<evidence type="ECO:0000256" key="1">
    <source>
        <dbReference type="ARBA" id="ARBA00003565"/>
    </source>
</evidence>
<keyword evidence="3" id="KW-0732">Signal</keyword>
<dbReference type="CDD" id="cd02972">
    <property type="entry name" value="DsbA_family"/>
    <property type="match status" value="1"/>
</dbReference>
<evidence type="ECO:0000256" key="2">
    <source>
        <dbReference type="ARBA" id="ARBA00005791"/>
    </source>
</evidence>
<dbReference type="Pfam" id="PF13462">
    <property type="entry name" value="Thioredoxin_4"/>
    <property type="match status" value="1"/>
</dbReference>
<reference evidence="5 6" key="1">
    <citation type="submission" date="2023-07" db="EMBL/GenBank/DDBJ databases">
        <title>Genomic Encyclopedia of Type Strains, Phase IV (KMG-IV): sequencing the most valuable type-strain genomes for metagenomic binning, comparative biology and taxonomic classification.</title>
        <authorList>
            <person name="Goeker M."/>
        </authorList>
    </citation>
    <scope>NUCLEOTIDE SEQUENCE [LARGE SCALE GENOMIC DNA]</scope>
    <source>
        <strain evidence="5 6">B1-1</strain>
    </source>
</reference>
<evidence type="ECO:0000313" key="6">
    <source>
        <dbReference type="Proteomes" id="UP001223743"/>
    </source>
</evidence>
<dbReference type="InterPro" id="IPR012336">
    <property type="entry name" value="Thioredoxin-like_fold"/>
</dbReference>
<dbReference type="PANTHER" id="PTHR13887:SF56">
    <property type="entry name" value="THIOREDOXIN-LIKE REDUCTASE RV2466C"/>
    <property type="match status" value="1"/>
</dbReference>